<protein>
    <recommendedName>
        <fullName evidence="1">F-box domain-containing protein</fullName>
    </recommendedName>
</protein>
<feature type="domain" description="F-box" evidence="1">
    <location>
        <begin position="84"/>
        <end position="137"/>
    </location>
</feature>
<name>A0A067M127_BOTB1</name>
<sequence length="576" mass="64108">MDTNIVSEAVAQALLTKPEDAQNPEGVIEDDIPTCHPAEGAENPPASLEECSAVTHTRDSVAETICNLADKYISMRRQNAQLPIHRLPSEIFIMIFELAVDIGLPSNFPDPMLFTLSQVSSKWRAIALGSPRLWSQIGLFKPSLIDLFLERSNTAPFEVYIAKKYTAIELDEDFDFDDLDIDESEGVGFRLGLSSFSAHLHRCSSITLLGVTNNEFPSLLTFPMPLLETFRCEKTDAVPFSWSEIELPDDFLGNHAPCLRHLHLSDVVLPTDFQLLSGLLSLHLENVSPRLLVAQFVSHLRDCPSLQRLVLRWVEFEDWEETLGSEVVVAPVILPALQDMTISLRLELTRVLLVSVAIPPTACLRMRGHDQLDTLFLGTRDNFPNLSLIRALHFSRNKEVLEALLIGRATLRGPDLFSLFFYAWDHGRNVAEMVRGIISGIATPSSIEAMTFHALDEEWVEVLGFVATLRQLPALTTLWLCSSNPALIHVLVIINIAAWCPHLSELRLSGMAFSNRDLIRLVRGDANDGTPGGNATSLRRVRLANCVELKPETITELEKYVQVQVIDGDPGTCDCC</sequence>
<evidence type="ECO:0000313" key="3">
    <source>
        <dbReference type="Proteomes" id="UP000027195"/>
    </source>
</evidence>
<accession>A0A067M127</accession>
<dbReference type="SUPFAM" id="SSF81383">
    <property type="entry name" value="F-box domain"/>
    <property type="match status" value="1"/>
</dbReference>
<dbReference type="InterPro" id="IPR032675">
    <property type="entry name" value="LRR_dom_sf"/>
</dbReference>
<dbReference type="EMBL" id="KL198091">
    <property type="protein sequence ID" value="KDQ08375.1"/>
    <property type="molecule type" value="Genomic_DNA"/>
</dbReference>
<dbReference type="SUPFAM" id="SSF52047">
    <property type="entry name" value="RNI-like"/>
    <property type="match status" value="1"/>
</dbReference>
<dbReference type="Gene3D" id="1.20.1280.50">
    <property type="match status" value="1"/>
</dbReference>
<evidence type="ECO:0000313" key="2">
    <source>
        <dbReference type="EMBL" id="KDQ08375.1"/>
    </source>
</evidence>
<dbReference type="Gene3D" id="3.80.10.10">
    <property type="entry name" value="Ribonuclease Inhibitor"/>
    <property type="match status" value="1"/>
</dbReference>
<dbReference type="InterPro" id="IPR036047">
    <property type="entry name" value="F-box-like_dom_sf"/>
</dbReference>
<organism evidence="2 3">
    <name type="scientific">Botryobasidium botryosum (strain FD-172 SS1)</name>
    <dbReference type="NCBI Taxonomy" id="930990"/>
    <lineage>
        <taxon>Eukaryota</taxon>
        <taxon>Fungi</taxon>
        <taxon>Dikarya</taxon>
        <taxon>Basidiomycota</taxon>
        <taxon>Agaricomycotina</taxon>
        <taxon>Agaricomycetes</taxon>
        <taxon>Cantharellales</taxon>
        <taxon>Botryobasidiaceae</taxon>
        <taxon>Botryobasidium</taxon>
    </lineage>
</organism>
<dbReference type="InParanoid" id="A0A067M127"/>
<proteinExistence type="predicted"/>
<dbReference type="InterPro" id="IPR001810">
    <property type="entry name" value="F-box_dom"/>
</dbReference>
<dbReference type="OrthoDB" id="2269034at2759"/>
<dbReference type="AlphaFoldDB" id="A0A067M127"/>
<dbReference type="Proteomes" id="UP000027195">
    <property type="component" value="Unassembled WGS sequence"/>
</dbReference>
<evidence type="ECO:0000259" key="1">
    <source>
        <dbReference type="Pfam" id="PF12937"/>
    </source>
</evidence>
<gene>
    <name evidence="2" type="ORF">BOTBODRAFT_179871</name>
</gene>
<dbReference type="STRING" id="930990.A0A067M127"/>
<dbReference type="Pfam" id="PF12937">
    <property type="entry name" value="F-box-like"/>
    <property type="match status" value="1"/>
</dbReference>
<keyword evidence="3" id="KW-1185">Reference proteome</keyword>
<reference evidence="3" key="1">
    <citation type="journal article" date="2014" name="Proc. Natl. Acad. Sci. U.S.A.">
        <title>Extensive sampling of basidiomycete genomes demonstrates inadequacy of the white-rot/brown-rot paradigm for wood decay fungi.</title>
        <authorList>
            <person name="Riley R."/>
            <person name="Salamov A.A."/>
            <person name="Brown D.W."/>
            <person name="Nagy L.G."/>
            <person name="Floudas D."/>
            <person name="Held B.W."/>
            <person name="Levasseur A."/>
            <person name="Lombard V."/>
            <person name="Morin E."/>
            <person name="Otillar R."/>
            <person name="Lindquist E.A."/>
            <person name="Sun H."/>
            <person name="LaButti K.M."/>
            <person name="Schmutz J."/>
            <person name="Jabbour D."/>
            <person name="Luo H."/>
            <person name="Baker S.E."/>
            <person name="Pisabarro A.G."/>
            <person name="Walton J.D."/>
            <person name="Blanchette R.A."/>
            <person name="Henrissat B."/>
            <person name="Martin F."/>
            <person name="Cullen D."/>
            <person name="Hibbett D.S."/>
            <person name="Grigoriev I.V."/>
        </authorList>
    </citation>
    <scope>NUCLEOTIDE SEQUENCE [LARGE SCALE GENOMIC DNA]</scope>
    <source>
        <strain evidence="3">FD-172 SS1</strain>
    </source>
</reference>
<dbReference type="HOGENOM" id="CLU_024199_1_2_1"/>